<dbReference type="PANTHER" id="PTHR19857">
    <property type="entry name" value="MITOCHONDRIAL DIVISION PROTEIN 1-RELATED"/>
    <property type="match status" value="1"/>
</dbReference>
<dbReference type="InterPro" id="IPR051179">
    <property type="entry name" value="WD_repeat_multifunction"/>
</dbReference>
<reference evidence="3" key="1">
    <citation type="submission" date="2016-10" db="EMBL/GenBank/DDBJ databases">
        <authorList>
            <person name="de Groot N.N."/>
        </authorList>
    </citation>
    <scope>NUCLEOTIDE SEQUENCE</scope>
</reference>
<gene>
    <name evidence="3" type="ORF">MNB_SM-6-1562</name>
</gene>
<dbReference type="InterPro" id="IPR001680">
    <property type="entry name" value="WD40_rpt"/>
</dbReference>
<dbReference type="EMBL" id="FPHK01000068">
    <property type="protein sequence ID" value="SFV63183.1"/>
    <property type="molecule type" value="Genomic_DNA"/>
</dbReference>
<accession>A0A1W1CBU0</accession>
<dbReference type="Pfam" id="PF00400">
    <property type="entry name" value="WD40"/>
    <property type="match status" value="1"/>
</dbReference>
<keyword evidence="1" id="KW-0853">WD repeat</keyword>
<dbReference type="PROSITE" id="PS50082">
    <property type="entry name" value="WD_REPEATS_2"/>
    <property type="match status" value="1"/>
</dbReference>
<name>A0A1W1CBU0_9ZZZZ</name>
<dbReference type="AlphaFoldDB" id="A0A1W1CBU0"/>
<keyword evidence="2" id="KW-0677">Repeat</keyword>
<dbReference type="PANTHER" id="PTHR19857:SF8">
    <property type="entry name" value="ANGIO-ASSOCIATED MIGRATORY CELL PROTEIN"/>
    <property type="match status" value="1"/>
</dbReference>
<dbReference type="InterPro" id="IPR015943">
    <property type="entry name" value="WD40/YVTN_repeat-like_dom_sf"/>
</dbReference>
<protein>
    <submittedName>
        <fullName evidence="3">WD-40 repeat protein</fullName>
    </submittedName>
</protein>
<dbReference type="InterPro" id="IPR036322">
    <property type="entry name" value="WD40_repeat_dom_sf"/>
</dbReference>
<sequence>MKIICNKSVSKPVILIKILDNNDLVVIDVDTTIRFFDKKDLTLKGGFKVGVTHKYYKTPVVAFSNDGKYFATISKDAREARLFNTQTKKKLASVNRHQGEISCVGIDTLSRYMFSCGEDGKTFATDIASGKLVFTLPPHADSINDIAFSKNGNWVAVASYDRKISLFSLVSMEVQEKLKAHSAPVMHLKFFQNRLLSVDKNSSAIIWNIHTRKIIKRLQGIHDEITASTTDGKEKFLFLGTKLGYVLVYNLQDYEILSPHFIKITSPITKMEFDNENDILILATEDGFIEYFSIYEGVDKLKNLLREQKFSLINDVLETNPLLEYTEVYDLLTNFWEKSLEKGLFALQKGDKKRAELIFNQFKHMPEKNRMIQKLMKEYQEFPKFVKFAKEGKLSLAYGLANRFTSYKESSIYKALEKRWKASLAQAQKYVLNPNTVDKAKEILAPYRGLSEKTMFIQELMTKANVYKRFRDAMGKKNFRICSELIKRNPYLRELPEYDSLMKFADSLYFKAQKAVQEGNLNGAIKLFRVLQDFDEFKEESQNFMVDLETHAKFLNAVRDNDLATAFNMMALSEDLMQTDEGMRLQEMWNRDLHNANMAAVSGNIDGVKDALQQYMHIDSKYIALATTFALAYIVQLEQALQDGEERHIIENGIKNYVLNFGITEQIEEFYNTFKEKHPEAKLSLELLKKGSLSMWRPTMIVNSILE</sequence>
<dbReference type="SMART" id="SM00320">
    <property type="entry name" value="WD40"/>
    <property type="match status" value="6"/>
</dbReference>
<proteinExistence type="predicted"/>
<evidence type="ECO:0000256" key="1">
    <source>
        <dbReference type="ARBA" id="ARBA00022574"/>
    </source>
</evidence>
<evidence type="ECO:0000313" key="3">
    <source>
        <dbReference type="EMBL" id="SFV63183.1"/>
    </source>
</evidence>
<dbReference type="Gene3D" id="2.130.10.10">
    <property type="entry name" value="YVTN repeat-like/Quinoprotein amine dehydrogenase"/>
    <property type="match status" value="1"/>
</dbReference>
<evidence type="ECO:0000256" key="2">
    <source>
        <dbReference type="ARBA" id="ARBA00022737"/>
    </source>
</evidence>
<dbReference type="SUPFAM" id="SSF50978">
    <property type="entry name" value="WD40 repeat-like"/>
    <property type="match status" value="1"/>
</dbReference>
<organism evidence="3">
    <name type="scientific">hydrothermal vent metagenome</name>
    <dbReference type="NCBI Taxonomy" id="652676"/>
    <lineage>
        <taxon>unclassified sequences</taxon>
        <taxon>metagenomes</taxon>
        <taxon>ecological metagenomes</taxon>
    </lineage>
</organism>